<dbReference type="OrthoDB" id="1879205at2759"/>
<dbReference type="PANTHER" id="PTHR47926:SF460">
    <property type="entry name" value="OS01G0815900 PROTEIN"/>
    <property type="match status" value="1"/>
</dbReference>
<dbReference type="PANTHER" id="PTHR47926">
    <property type="entry name" value="PENTATRICOPEPTIDE REPEAT-CONTAINING PROTEIN"/>
    <property type="match status" value="1"/>
</dbReference>
<organism evidence="3 4">
    <name type="scientific">Coptis chinensis</name>
    <dbReference type="NCBI Taxonomy" id="261450"/>
    <lineage>
        <taxon>Eukaryota</taxon>
        <taxon>Viridiplantae</taxon>
        <taxon>Streptophyta</taxon>
        <taxon>Embryophyta</taxon>
        <taxon>Tracheophyta</taxon>
        <taxon>Spermatophyta</taxon>
        <taxon>Magnoliopsida</taxon>
        <taxon>Ranunculales</taxon>
        <taxon>Ranunculaceae</taxon>
        <taxon>Coptidoideae</taxon>
        <taxon>Coptis</taxon>
    </lineage>
</organism>
<evidence type="ECO:0000256" key="1">
    <source>
        <dbReference type="ARBA" id="ARBA00022737"/>
    </source>
</evidence>
<protein>
    <recommendedName>
        <fullName evidence="5">Pentatricopeptide repeat-containing protein</fullName>
    </recommendedName>
</protein>
<dbReference type="InterPro" id="IPR046848">
    <property type="entry name" value="E_motif"/>
</dbReference>
<keyword evidence="4" id="KW-1185">Reference proteome</keyword>
<feature type="repeat" description="PPR" evidence="2">
    <location>
        <begin position="157"/>
        <end position="191"/>
    </location>
</feature>
<comment type="caution">
    <text evidence="3">The sequence shown here is derived from an EMBL/GenBank/DDBJ whole genome shotgun (WGS) entry which is preliminary data.</text>
</comment>
<dbReference type="InterPro" id="IPR002885">
    <property type="entry name" value="PPR_rpt"/>
</dbReference>
<dbReference type="Pfam" id="PF20431">
    <property type="entry name" value="E_motif"/>
    <property type="match status" value="1"/>
</dbReference>
<dbReference type="EMBL" id="JADFTS010000005">
    <property type="protein sequence ID" value="KAF9606049.1"/>
    <property type="molecule type" value="Genomic_DNA"/>
</dbReference>
<dbReference type="NCBIfam" id="TIGR00756">
    <property type="entry name" value="PPR"/>
    <property type="match status" value="3"/>
</dbReference>
<accession>A0A835HWI7</accession>
<gene>
    <name evidence="3" type="ORF">IFM89_022208</name>
</gene>
<sequence>MYSFCGLLGDGIKLFDEMPERSSVSWNALITGLIKWGELNLAKFYFDKMPCRNVVSWTGMIDGYTRANRFKEALGLFCRMMIDGLKPSDITILTILPAVYNTGDLIMGQSIHAYGEKTAYNASDIRVAHSLIDAYAKCGCIENAFKVFEDISTERRNLVTWTSIISGFAMHGMAKEALEQFEEMEKEGLKANQITFLSILNACSHGGLVNEGLEFFRKMIIGCQIMPSIKHYGCMIDMLGRVGMLEEAEKIANGIPSEMVNVVVWRILLGACSVHGNVDIGNRVMKRILEIEKGYAGDYVVLYNIFSGVGRFGEAEKVRSLMNARNALKVPGLSW</sequence>
<name>A0A835HWI7_9MAGN</name>
<dbReference type="AlphaFoldDB" id="A0A835HWI7"/>
<evidence type="ECO:0000313" key="3">
    <source>
        <dbReference type="EMBL" id="KAF9606049.1"/>
    </source>
</evidence>
<dbReference type="Gene3D" id="1.25.40.10">
    <property type="entry name" value="Tetratricopeptide repeat domain"/>
    <property type="match status" value="3"/>
</dbReference>
<dbReference type="Pfam" id="PF01535">
    <property type="entry name" value="PPR"/>
    <property type="match status" value="2"/>
</dbReference>
<evidence type="ECO:0000256" key="2">
    <source>
        <dbReference type="PROSITE-ProRule" id="PRU00708"/>
    </source>
</evidence>
<reference evidence="3 4" key="1">
    <citation type="submission" date="2020-10" db="EMBL/GenBank/DDBJ databases">
        <title>The Coptis chinensis genome and diversification of protoberbering-type alkaloids.</title>
        <authorList>
            <person name="Wang B."/>
            <person name="Shu S."/>
            <person name="Song C."/>
            <person name="Liu Y."/>
        </authorList>
    </citation>
    <scope>NUCLEOTIDE SEQUENCE [LARGE SCALE GENOMIC DNA]</scope>
    <source>
        <strain evidence="3">HL-2020</strain>
        <tissue evidence="3">Leaf</tissue>
    </source>
</reference>
<dbReference type="GO" id="GO:0003723">
    <property type="term" value="F:RNA binding"/>
    <property type="evidence" value="ECO:0007669"/>
    <property type="project" value="InterPro"/>
</dbReference>
<dbReference type="Proteomes" id="UP000631114">
    <property type="component" value="Unassembled WGS sequence"/>
</dbReference>
<proteinExistence type="predicted"/>
<evidence type="ECO:0000313" key="4">
    <source>
        <dbReference type="Proteomes" id="UP000631114"/>
    </source>
</evidence>
<dbReference type="PROSITE" id="PS51375">
    <property type="entry name" value="PPR"/>
    <property type="match status" value="2"/>
</dbReference>
<dbReference type="InterPro" id="IPR046960">
    <property type="entry name" value="PPR_At4g14850-like_plant"/>
</dbReference>
<dbReference type="InterPro" id="IPR011990">
    <property type="entry name" value="TPR-like_helical_dom_sf"/>
</dbReference>
<keyword evidence="1" id="KW-0677">Repeat</keyword>
<dbReference type="GO" id="GO:0009451">
    <property type="term" value="P:RNA modification"/>
    <property type="evidence" value="ECO:0007669"/>
    <property type="project" value="InterPro"/>
</dbReference>
<dbReference type="Pfam" id="PF13041">
    <property type="entry name" value="PPR_2"/>
    <property type="match status" value="2"/>
</dbReference>
<evidence type="ECO:0008006" key="5">
    <source>
        <dbReference type="Google" id="ProtNLM"/>
    </source>
</evidence>
<dbReference type="FunFam" id="1.25.40.10:FF:001213">
    <property type="entry name" value="Pentatricopeptide repeat-containing protein, mitochondrial"/>
    <property type="match status" value="1"/>
</dbReference>
<feature type="repeat" description="PPR" evidence="2">
    <location>
        <begin position="53"/>
        <end position="87"/>
    </location>
</feature>